<proteinExistence type="predicted"/>
<keyword evidence="1" id="KW-1133">Transmembrane helix</keyword>
<accession>A0A4Y9AHA1</accession>
<dbReference type="EMBL" id="SRHY01000004">
    <property type="protein sequence ID" value="TFJ93764.1"/>
    <property type="molecule type" value="Genomic_DNA"/>
</dbReference>
<gene>
    <name evidence="3" type="ORF">E4U82_05230</name>
</gene>
<dbReference type="Proteomes" id="UP000298484">
    <property type="component" value="Unassembled WGS sequence"/>
</dbReference>
<evidence type="ECO:0000313" key="4">
    <source>
        <dbReference type="Proteomes" id="UP000298484"/>
    </source>
</evidence>
<feature type="domain" description="Stage V sporulation protein AA" evidence="2">
    <location>
        <begin position="3"/>
        <end position="89"/>
    </location>
</feature>
<feature type="transmembrane region" description="Helical" evidence="1">
    <location>
        <begin position="139"/>
        <end position="161"/>
    </location>
</feature>
<comment type="caution">
    <text evidence="3">The sequence shown here is derived from an EMBL/GenBank/DDBJ whole genome shotgun (WGS) entry which is preliminary data.</text>
</comment>
<evidence type="ECO:0000259" key="2">
    <source>
        <dbReference type="Pfam" id="PF12164"/>
    </source>
</evidence>
<dbReference type="RefSeq" id="WP_135109019.1">
    <property type="nucleotide sequence ID" value="NZ_SRHY01000004.1"/>
</dbReference>
<dbReference type="Pfam" id="PF12164">
    <property type="entry name" value="SporV_AA"/>
    <property type="match status" value="1"/>
</dbReference>
<evidence type="ECO:0000313" key="3">
    <source>
        <dbReference type="EMBL" id="TFJ93764.1"/>
    </source>
</evidence>
<keyword evidence="1" id="KW-0472">Membrane</keyword>
<dbReference type="OrthoDB" id="9782754at2"/>
<evidence type="ECO:0000256" key="1">
    <source>
        <dbReference type="SAM" id="Phobius"/>
    </source>
</evidence>
<keyword evidence="1" id="KW-0812">Transmembrane</keyword>
<organism evidence="3 4">
    <name type="scientific">Lentibacillus salicampi</name>
    <dbReference type="NCBI Taxonomy" id="175306"/>
    <lineage>
        <taxon>Bacteria</taxon>
        <taxon>Bacillati</taxon>
        <taxon>Bacillota</taxon>
        <taxon>Bacilli</taxon>
        <taxon>Bacillales</taxon>
        <taxon>Bacillaceae</taxon>
        <taxon>Lentibacillus</taxon>
    </lineage>
</organism>
<feature type="transmembrane region" description="Helical" evidence="1">
    <location>
        <begin position="96"/>
        <end position="119"/>
    </location>
</feature>
<protein>
    <submittedName>
        <fullName evidence="3">Stage V sporulation protein AA</fullName>
    </submittedName>
</protein>
<dbReference type="InterPro" id="IPR038548">
    <property type="entry name" value="SporV_AA_N_sf"/>
</dbReference>
<name>A0A4Y9AHA1_9BACI</name>
<reference evidence="3 4" key="1">
    <citation type="submission" date="2019-03" db="EMBL/GenBank/DDBJ databases">
        <title>Genome sequence of Lentibacillus salicampi ATCC BAA-719.</title>
        <authorList>
            <person name="Maclea K.S."/>
            <person name="Simoes Junior M."/>
        </authorList>
    </citation>
    <scope>NUCLEOTIDE SEQUENCE [LARGE SCALE GENOMIC DNA]</scope>
    <source>
        <strain evidence="3 4">ATCC BAA-719</strain>
    </source>
</reference>
<dbReference type="Gene3D" id="2.60.480.10">
    <property type="entry name" value="eubacterium ventriosum atcc domain"/>
    <property type="match status" value="1"/>
</dbReference>
<dbReference type="AlphaFoldDB" id="A0A4Y9AHA1"/>
<dbReference type="InterPro" id="IPR021997">
    <property type="entry name" value="SporV_AA"/>
</dbReference>
<sequence>MSEIVYLRMKKNVEMTYLKKVKLKDIAWISTTSALKNELEQTPIYRITKKDLNVVIVDSFLVIDHLNTHYRDLEFQLVGPSHTIIRIQKYKKSPNILITAIVWLLLFIGTAMTIINFHYDVSMQEVQQKLHYMLTGEQSQYPLWIQIPYSFGLGIGMLLFFNHWFQKRINEEPSPLEIEIFNYQQDMDHYLTHYENTLNDHKHSHESS</sequence>
<keyword evidence="4" id="KW-1185">Reference proteome</keyword>